<dbReference type="RefSeq" id="WP_302110517.1">
    <property type="nucleotide sequence ID" value="NZ_JAUKTR010000005.1"/>
</dbReference>
<evidence type="ECO:0000313" key="3">
    <source>
        <dbReference type="Proteomes" id="UP001169063"/>
    </source>
</evidence>
<dbReference type="SUPFAM" id="SSF54427">
    <property type="entry name" value="NTF2-like"/>
    <property type="match status" value="1"/>
</dbReference>
<dbReference type="InterPro" id="IPR027843">
    <property type="entry name" value="DUF4440"/>
</dbReference>
<keyword evidence="3" id="KW-1185">Reference proteome</keyword>
<reference evidence="2" key="1">
    <citation type="submission" date="2023-07" db="EMBL/GenBank/DDBJ databases">
        <title>Brevundimonas soil sp. nov., isolated from the soil of chemical plant.</title>
        <authorList>
            <person name="Wu N."/>
        </authorList>
    </citation>
    <scope>NUCLEOTIDE SEQUENCE</scope>
    <source>
        <strain evidence="2">XZ-24</strain>
    </source>
</reference>
<dbReference type="Proteomes" id="UP001169063">
    <property type="component" value="Unassembled WGS sequence"/>
</dbReference>
<comment type="caution">
    <text evidence="2">The sequence shown here is derived from an EMBL/GenBank/DDBJ whole genome shotgun (WGS) entry which is preliminary data.</text>
</comment>
<sequence length="138" mass="15125">MIALLTAALALATPADEAAIAELERAWHGAADAAWMEAHLAEDFLRPMPSGQIWDRARQIEHVRRLPAAPPLRVSVEPLRIRIAGESAQAIGEASLIDAEGRVLDRNAFVDLYIKVEGRWRLLAAHRSQVRPVDNGAP</sequence>
<feature type="domain" description="DUF4440" evidence="1">
    <location>
        <begin position="18"/>
        <end position="122"/>
    </location>
</feature>
<dbReference type="Gene3D" id="3.10.450.50">
    <property type="match status" value="1"/>
</dbReference>
<evidence type="ECO:0000259" key="1">
    <source>
        <dbReference type="Pfam" id="PF14534"/>
    </source>
</evidence>
<dbReference type="EMBL" id="JAUKTR010000005">
    <property type="protein sequence ID" value="MDO1560087.1"/>
    <property type="molecule type" value="Genomic_DNA"/>
</dbReference>
<proteinExistence type="predicted"/>
<dbReference type="InterPro" id="IPR032710">
    <property type="entry name" value="NTF2-like_dom_sf"/>
</dbReference>
<name>A0ABT8SNC8_9CAUL</name>
<organism evidence="2 3">
    <name type="scientific">Peiella sedimenti</name>
    <dbReference type="NCBI Taxonomy" id="3061083"/>
    <lineage>
        <taxon>Bacteria</taxon>
        <taxon>Pseudomonadati</taxon>
        <taxon>Pseudomonadota</taxon>
        <taxon>Alphaproteobacteria</taxon>
        <taxon>Caulobacterales</taxon>
        <taxon>Caulobacteraceae</taxon>
        <taxon>Peiella</taxon>
    </lineage>
</organism>
<dbReference type="Pfam" id="PF14534">
    <property type="entry name" value="DUF4440"/>
    <property type="match status" value="1"/>
</dbReference>
<gene>
    <name evidence="2" type="ORF">Q0812_11675</name>
</gene>
<evidence type="ECO:0000313" key="2">
    <source>
        <dbReference type="EMBL" id="MDO1560087.1"/>
    </source>
</evidence>
<accession>A0ABT8SNC8</accession>
<protein>
    <submittedName>
        <fullName evidence="2">Nuclear transport factor 2 family protein</fullName>
    </submittedName>
</protein>